<evidence type="ECO:0000313" key="3">
    <source>
        <dbReference type="Proteomes" id="UP000597762"/>
    </source>
</evidence>
<keyword evidence="1" id="KW-0812">Transmembrane</keyword>
<proteinExistence type="predicted"/>
<keyword evidence="1" id="KW-0472">Membrane</keyword>
<evidence type="ECO:0000313" key="2">
    <source>
        <dbReference type="EMBL" id="CAE1156361.1"/>
    </source>
</evidence>
<dbReference type="AlphaFoldDB" id="A0A812AUB6"/>
<accession>A0A812AUB6</accession>
<feature type="transmembrane region" description="Helical" evidence="1">
    <location>
        <begin position="116"/>
        <end position="135"/>
    </location>
</feature>
<sequence>MLMLKKKKKISLPLFLYYNTNPYVSLSPLSLSLSLSLFIPHTHLLERPSISKDHLVLHEDGVRHNNRERDPNCPLPRLVCVESSPSLCHHNRRESTSVDTRHFHVQLTPPFCSDDAVTVLFIYLIFFLSHFRVIIDNEIAAIAYGAECAYLCIYLSIYLSLFLF</sequence>
<feature type="transmembrane region" description="Helical" evidence="1">
    <location>
        <begin position="141"/>
        <end position="163"/>
    </location>
</feature>
<evidence type="ECO:0008006" key="4">
    <source>
        <dbReference type="Google" id="ProtNLM"/>
    </source>
</evidence>
<reference evidence="2" key="1">
    <citation type="submission" date="2021-01" db="EMBL/GenBank/DDBJ databases">
        <authorList>
            <person name="Li R."/>
            <person name="Bekaert M."/>
        </authorList>
    </citation>
    <scope>NUCLEOTIDE SEQUENCE</scope>
    <source>
        <strain evidence="2">Farmed</strain>
    </source>
</reference>
<dbReference type="EMBL" id="CAHIKZ030000154">
    <property type="protein sequence ID" value="CAE1156361.1"/>
    <property type="molecule type" value="Genomic_DNA"/>
</dbReference>
<keyword evidence="3" id="KW-1185">Reference proteome</keyword>
<organism evidence="2 3">
    <name type="scientific">Acanthosepion pharaonis</name>
    <name type="common">Pharaoh cuttlefish</name>
    <name type="synonym">Sepia pharaonis</name>
    <dbReference type="NCBI Taxonomy" id="158019"/>
    <lineage>
        <taxon>Eukaryota</taxon>
        <taxon>Metazoa</taxon>
        <taxon>Spiralia</taxon>
        <taxon>Lophotrochozoa</taxon>
        <taxon>Mollusca</taxon>
        <taxon>Cephalopoda</taxon>
        <taxon>Coleoidea</taxon>
        <taxon>Decapodiformes</taxon>
        <taxon>Sepiida</taxon>
        <taxon>Sepiina</taxon>
        <taxon>Sepiidae</taxon>
        <taxon>Acanthosepion</taxon>
    </lineage>
</organism>
<evidence type="ECO:0000256" key="1">
    <source>
        <dbReference type="SAM" id="Phobius"/>
    </source>
</evidence>
<dbReference type="Proteomes" id="UP000597762">
    <property type="component" value="Unassembled WGS sequence"/>
</dbReference>
<gene>
    <name evidence="2" type="ORF">SPHA_4751</name>
</gene>
<protein>
    <recommendedName>
        <fullName evidence="4">Transmembrane protein</fullName>
    </recommendedName>
</protein>
<keyword evidence="1" id="KW-1133">Transmembrane helix</keyword>
<name>A0A812AUB6_ACAPH</name>
<comment type="caution">
    <text evidence="2">The sequence shown here is derived from an EMBL/GenBank/DDBJ whole genome shotgun (WGS) entry which is preliminary data.</text>
</comment>